<dbReference type="EMBL" id="CP036278">
    <property type="protein sequence ID" value="QDU58888.1"/>
    <property type="molecule type" value="Genomic_DNA"/>
</dbReference>
<dbReference type="InterPro" id="IPR001123">
    <property type="entry name" value="LeuE-type"/>
</dbReference>
<dbReference type="OrthoDB" id="9784202at2"/>
<keyword evidence="3 6" id="KW-0812">Transmembrane</keyword>
<feature type="transmembrane region" description="Helical" evidence="6">
    <location>
        <begin position="156"/>
        <end position="177"/>
    </location>
</feature>
<comment type="subcellular location">
    <subcellularLocation>
        <location evidence="1">Cell membrane</location>
        <topology evidence="1">Multi-pass membrane protein</topology>
    </subcellularLocation>
</comment>
<evidence type="ECO:0000313" key="7">
    <source>
        <dbReference type="EMBL" id="QDU58888.1"/>
    </source>
</evidence>
<dbReference type="GO" id="GO:0005886">
    <property type="term" value="C:plasma membrane"/>
    <property type="evidence" value="ECO:0007669"/>
    <property type="project" value="UniProtKB-SubCell"/>
</dbReference>
<protein>
    <submittedName>
        <fullName evidence="7">Cysteine/O-acetylserine efflux protein</fullName>
    </submittedName>
</protein>
<reference evidence="7 8" key="1">
    <citation type="submission" date="2019-02" db="EMBL/GenBank/DDBJ databases">
        <title>Deep-cultivation of Planctomycetes and their phenomic and genomic characterization uncovers novel biology.</title>
        <authorList>
            <person name="Wiegand S."/>
            <person name="Jogler M."/>
            <person name="Boedeker C."/>
            <person name="Pinto D."/>
            <person name="Vollmers J."/>
            <person name="Rivas-Marin E."/>
            <person name="Kohn T."/>
            <person name="Peeters S.H."/>
            <person name="Heuer A."/>
            <person name="Rast P."/>
            <person name="Oberbeckmann S."/>
            <person name="Bunk B."/>
            <person name="Jeske O."/>
            <person name="Meyerdierks A."/>
            <person name="Storesund J.E."/>
            <person name="Kallscheuer N."/>
            <person name="Luecker S."/>
            <person name="Lage O.M."/>
            <person name="Pohl T."/>
            <person name="Merkel B.J."/>
            <person name="Hornburger P."/>
            <person name="Mueller R.-W."/>
            <person name="Bruemmer F."/>
            <person name="Labrenz M."/>
            <person name="Spormann A.M."/>
            <person name="Op den Camp H."/>
            <person name="Overmann J."/>
            <person name="Amann R."/>
            <person name="Jetten M.S.M."/>
            <person name="Mascher T."/>
            <person name="Medema M.H."/>
            <person name="Devos D.P."/>
            <person name="Kaster A.-K."/>
            <person name="Ovreas L."/>
            <person name="Rohde M."/>
            <person name="Galperin M.Y."/>
            <person name="Jogler C."/>
        </authorList>
    </citation>
    <scope>NUCLEOTIDE SEQUENCE [LARGE SCALE GENOMIC DNA]</scope>
    <source>
        <strain evidence="7 8">Pan181</strain>
    </source>
</reference>
<keyword evidence="2" id="KW-1003">Cell membrane</keyword>
<proteinExistence type="predicted"/>
<keyword evidence="8" id="KW-1185">Reference proteome</keyword>
<dbReference type="GO" id="GO:0015171">
    <property type="term" value="F:amino acid transmembrane transporter activity"/>
    <property type="evidence" value="ECO:0007669"/>
    <property type="project" value="TreeGrafter"/>
</dbReference>
<sequence>MLSPGPANLVCLVLASRYGLRQTAWFQMGIVLIYALVGFALAVTATQLGSVFQNAAVFLQVAGGAFIVYLGVRFMVSSPKLGESDSAPTFKSGVLLQMLNPKYPPVVLAILAARSESNNLATVGVVVSVGALGLITYACVGSLVYRWTLDDRYLRWFNIAFGCLLCAVGVWMASGVAGR</sequence>
<evidence type="ECO:0000256" key="2">
    <source>
        <dbReference type="ARBA" id="ARBA00022475"/>
    </source>
</evidence>
<feature type="transmembrane region" description="Helical" evidence="6">
    <location>
        <begin position="120"/>
        <end position="144"/>
    </location>
</feature>
<gene>
    <name evidence="7" type="primary">eamB</name>
    <name evidence="7" type="ORF">Pan181_51280</name>
</gene>
<dbReference type="Pfam" id="PF01810">
    <property type="entry name" value="LysE"/>
    <property type="match status" value="1"/>
</dbReference>
<accession>A0A518AW02</accession>
<evidence type="ECO:0000313" key="8">
    <source>
        <dbReference type="Proteomes" id="UP000315750"/>
    </source>
</evidence>
<keyword evidence="4 6" id="KW-1133">Transmembrane helix</keyword>
<dbReference type="RefSeq" id="WP_145251414.1">
    <property type="nucleotide sequence ID" value="NZ_CP036278.1"/>
</dbReference>
<evidence type="ECO:0000256" key="6">
    <source>
        <dbReference type="SAM" id="Phobius"/>
    </source>
</evidence>
<evidence type="ECO:0000256" key="1">
    <source>
        <dbReference type="ARBA" id="ARBA00004651"/>
    </source>
</evidence>
<dbReference type="KEGG" id="amuc:Pan181_51280"/>
<name>A0A518AW02_9BACT</name>
<evidence type="ECO:0000256" key="5">
    <source>
        <dbReference type="ARBA" id="ARBA00023136"/>
    </source>
</evidence>
<dbReference type="AlphaFoldDB" id="A0A518AW02"/>
<organism evidence="7 8">
    <name type="scientific">Aeoliella mucimassa</name>
    <dbReference type="NCBI Taxonomy" id="2527972"/>
    <lineage>
        <taxon>Bacteria</taxon>
        <taxon>Pseudomonadati</taxon>
        <taxon>Planctomycetota</taxon>
        <taxon>Planctomycetia</taxon>
        <taxon>Pirellulales</taxon>
        <taxon>Lacipirellulaceae</taxon>
        <taxon>Aeoliella</taxon>
    </lineage>
</organism>
<dbReference type="PANTHER" id="PTHR30086">
    <property type="entry name" value="ARGININE EXPORTER PROTEIN ARGO"/>
    <property type="match status" value="1"/>
</dbReference>
<keyword evidence="5 6" id="KW-0472">Membrane</keyword>
<evidence type="ECO:0000256" key="3">
    <source>
        <dbReference type="ARBA" id="ARBA00022692"/>
    </source>
</evidence>
<dbReference type="Proteomes" id="UP000315750">
    <property type="component" value="Chromosome"/>
</dbReference>
<feature type="transmembrane region" description="Helical" evidence="6">
    <location>
        <begin position="24"/>
        <end position="43"/>
    </location>
</feature>
<feature type="transmembrane region" description="Helical" evidence="6">
    <location>
        <begin position="55"/>
        <end position="76"/>
    </location>
</feature>
<evidence type="ECO:0000256" key="4">
    <source>
        <dbReference type="ARBA" id="ARBA00022989"/>
    </source>
</evidence>
<dbReference type="PANTHER" id="PTHR30086:SF20">
    <property type="entry name" value="ARGININE EXPORTER PROTEIN ARGO-RELATED"/>
    <property type="match status" value="1"/>
</dbReference>